<evidence type="ECO:0000259" key="5">
    <source>
        <dbReference type="PROSITE" id="PS50931"/>
    </source>
</evidence>
<accession>A0ABU9YPP5</accession>
<keyword evidence="3" id="KW-0238">DNA-binding</keyword>
<dbReference type="CDD" id="cd08474">
    <property type="entry name" value="PBP2_CrgA_like_5"/>
    <property type="match status" value="1"/>
</dbReference>
<sequence>MSRPRLDDLTAFVTVAQRRSFRQAADDLGLPPSTLSHIIRALEDRMGVRLFNRTTRSVSTTEAGERLLNRLAPLLGDLDRALDAVNAYRASPGGLLRINANEGAARLLLDHTVPAFLDRHPDMHLDLVVEGRLIDIVAEGFDAGVRLGEAVPQDAIAVPFGGPARFLAVASPAYLARQGRPRTPDDLARHDCIRFRLPGGRLYRWEFERHGQEMALDVPGRLTLNTPAAMIEAACAGLGIAFVSDSVARPHLGAGRLDIVLSDWCPPFDGAVLYYPGHRHVPAGLRAFIDVLKETDPARKSAAAG</sequence>
<comment type="caution">
    <text evidence="6">The sequence shown here is derived from an EMBL/GenBank/DDBJ whole genome shotgun (WGS) entry which is preliminary data.</text>
</comment>
<feature type="domain" description="HTH lysR-type" evidence="5">
    <location>
        <begin position="4"/>
        <end position="61"/>
    </location>
</feature>
<evidence type="ECO:0000256" key="2">
    <source>
        <dbReference type="ARBA" id="ARBA00023015"/>
    </source>
</evidence>
<proteinExistence type="inferred from homology"/>
<dbReference type="InterPro" id="IPR005119">
    <property type="entry name" value="LysR_subst-bd"/>
</dbReference>
<dbReference type="InterPro" id="IPR058163">
    <property type="entry name" value="LysR-type_TF_proteobact-type"/>
</dbReference>
<protein>
    <submittedName>
        <fullName evidence="6">LysR family transcriptional regulator</fullName>
    </submittedName>
</protein>
<dbReference type="SUPFAM" id="SSF46785">
    <property type="entry name" value="Winged helix' DNA-binding domain"/>
    <property type="match status" value="1"/>
</dbReference>
<keyword evidence="4" id="KW-0804">Transcription</keyword>
<dbReference type="PANTHER" id="PTHR30537">
    <property type="entry name" value="HTH-TYPE TRANSCRIPTIONAL REGULATOR"/>
    <property type="match status" value="1"/>
</dbReference>
<evidence type="ECO:0000256" key="4">
    <source>
        <dbReference type="ARBA" id="ARBA00023163"/>
    </source>
</evidence>
<evidence type="ECO:0000256" key="1">
    <source>
        <dbReference type="ARBA" id="ARBA00009437"/>
    </source>
</evidence>
<organism evidence="6 7">
    <name type="scientific">Tistrella arctica</name>
    <dbReference type="NCBI Taxonomy" id="3133430"/>
    <lineage>
        <taxon>Bacteria</taxon>
        <taxon>Pseudomonadati</taxon>
        <taxon>Pseudomonadota</taxon>
        <taxon>Alphaproteobacteria</taxon>
        <taxon>Geminicoccales</taxon>
        <taxon>Geminicoccaceae</taxon>
        <taxon>Tistrella</taxon>
    </lineage>
</organism>
<dbReference type="Gene3D" id="3.40.190.290">
    <property type="match status" value="1"/>
</dbReference>
<dbReference type="InterPro" id="IPR036388">
    <property type="entry name" value="WH-like_DNA-bd_sf"/>
</dbReference>
<dbReference type="EMBL" id="JBBKTW010000008">
    <property type="protein sequence ID" value="MEN2990788.1"/>
    <property type="molecule type" value="Genomic_DNA"/>
</dbReference>
<dbReference type="Pfam" id="PF03466">
    <property type="entry name" value="LysR_substrate"/>
    <property type="match status" value="1"/>
</dbReference>
<gene>
    <name evidence="6" type="ORF">WG926_20910</name>
</gene>
<dbReference type="RefSeq" id="WP_345938203.1">
    <property type="nucleotide sequence ID" value="NZ_JBBKTW010000008.1"/>
</dbReference>
<dbReference type="PROSITE" id="PS50931">
    <property type="entry name" value="HTH_LYSR"/>
    <property type="match status" value="1"/>
</dbReference>
<evidence type="ECO:0000313" key="7">
    <source>
        <dbReference type="Proteomes" id="UP001413721"/>
    </source>
</evidence>
<keyword evidence="2" id="KW-0805">Transcription regulation</keyword>
<dbReference type="InterPro" id="IPR036390">
    <property type="entry name" value="WH_DNA-bd_sf"/>
</dbReference>
<evidence type="ECO:0000313" key="6">
    <source>
        <dbReference type="EMBL" id="MEN2990788.1"/>
    </source>
</evidence>
<name>A0ABU9YPP5_9PROT</name>
<dbReference type="PANTHER" id="PTHR30537:SF1">
    <property type="entry name" value="HTH-TYPE TRANSCRIPTIONAL REGULATOR PGRR"/>
    <property type="match status" value="1"/>
</dbReference>
<evidence type="ECO:0000256" key="3">
    <source>
        <dbReference type="ARBA" id="ARBA00023125"/>
    </source>
</evidence>
<dbReference type="Gene3D" id="1.10.10.10">
    <property type="entry name" value="Winged helix-like DNA-binding domain superfamily/Winged helix DNA-binding domain"/>
    <property type="match status" value="1"/>
</dbReference>
<keyword evidence="7" id="KW-1185">Reference proteome</keyword>
<dbReference type="Pfam" id="PF00126">
    <property type="entry name" value="HTH_1"/>
    <property type="match status" value="1"/>
</dbReference>
<comment type="similarity">
    <text evidence="1">Belongs to the LysR transcriptional regulatory family.</text>
</comment>
<dbReference type="Proteomes" id="UP001413721">
    <property type="component" value="Unassembled WGS sequence"/>
</dbReference>
<dbReference type="SUPFAM" id="SSF53850">
    <property type="entry name" value="Periplasmic binding protein-like II"/>
    <property type="match status" value="1"/>
</dbReference>
<reference evidence="6 7" key="1">
    <citation type="submission" date="2024-03" db="EMBL/GenBank/DDBJ databases">
        <title>High-quality draft genome sequencing of Tistrella sp. BH-R2-4.</title>
        <authorList>
            <person name="Dong C."/>
        </authorList>
    </citation>
    <scope>NUCLEOTIDE SEQUENCE [LARGE SCALE GENOMIC DNA]</scope>
    <source>
        <strain evidence="6 7">BH-R2-4</strain>
    </source>
</reference>
<dbReference type="InterPro" id="IPR000847">
    <property type="entry name" value="LysR_HTH_N"/>
</dbReference>